<protein>
    <recommendedName>
        <fullName evidence="4">Protein-export membrane protein SecG</fullName>
    </recommendedName>
</protein>
<evidence type="ECO:0000256" key="1">
    <source>
        <dbReference type="SAM" id="Phobius"/>
    </source>
</evidence>
<evidence type="ECO:0008006" key="4">
    <source>
        <dbReference type="Google" id="ProtNLM"/>
    </source>
</evidence>
<feature type="transmembrane region" description="Helical" evidence="1">
    <location>
        <begin position="7"/>
        <end position="24"/>
    </location>
</feature>
<evidence type="ECO:0000313" key="3">
    <source>
        <dbReference type="Proteomes" id="UP001170683"/>
    </source>
</evidence>
<dbReference type="Proteomes" id="UP001170683">
    <property type="component" value="Unassembled WGS sequence"/>
</dbReference>
<gene>
    <name evidence="2" type="ORF">OC701_01480</name>
</gene>
<name>A0ABT9D4H8_9MOLU</name>
<dbReference type="RefSeq" id="WP_304514337.1">
    <property type="nucleotide sequence ID" value="NZ_JAOSIQ010000011.1"/>
</dbReference>
<reference evidence="2 3" key="1">
    <citation type="journal article" date="2023" name="Int. J. Syst. Evol. Microbiol.">
        <title>The observation of taxonomic boundaries for the 16SrII and 16SrXXV phytoplasmas using genome-based delimitation.</title>
        <authorList>
            <person name="Rodrigues Jardim B."/>
            <person name="Tran-Nguyen L.T.T."/>
            <person name="Gambley C."/>
            <person name="Al-Sadi A.M."/>
            <person name="Al-Subhi A.M."/>
            <person name="Foissac X."/>
            <person name="Salar P."/>
            <person name="Cai H."/>
            <person name="Yang J.Y."/>
            <person name="Davis R."/>
            <person name="Jones L."/>
            <person name="Rodoni B."/>
            <person name="Constable F.E."/>
        </authorList>
    </citation>
    <scope>NUCLEOTIDE SEQUENCE [LARGE SCALE GENOMIC DNA]</scope>
    <source>
        <strain evidence="2">BAWM-225</strain>
    </source>
</reference>
<comment type="caution">
    <text evidence="2">The sequence shown here is derived from an EMBL/GenBank/DDBJ whole genome shotgun (WGS) entry which is preliminary data.</text>
</comment>
<organism evidence="2 3">
    <name type="scientific">Candidatus Phytoplasma bonamiae</name>
    <dbReference type="NCBI Taxonomy" id="2982626"/>
    <lineage>
        <taxon>Bacteria</taxon>
        <taxon>Bacillati</taxon>
        <taxon>Mycoplasmatota</taxon>
        <taxon>Mollicutes</taxon>
        <taxon>Acholeplasmatales</taxon>
        <taxon>Acholeplasmataceae</taxon>
        <taxon>Candidatus Phytoplasma</taxon>
        <taxon>16SrII (Peanut WB group)</taxon>
    </lineage>
</organism>
<proteinExistence type="predicted"/>
<feature type="transmembrane region" description="Helical" evidence="1">
    <location>
        <begin position="48"/>
        <end position="65"/>
    </location>
</feature>
<keyword evidence="1" id="KW-0472">Membrane</keyword>
<dbReference type="EMBL" id="JAOSIQ010000011">
    <property type="protein sequence ID" value="MDO8064138.1"/>
    <property type="molecule type" value="Genomic_DNA"/>
</dbReference>
<keyword evidence="3" id="KW-1185">Reference proteome</keyword>
<keyword evidence="1" id="KW-1133">Transmembrane helix</keyword>
<sequence>MFSLPNYAVYIISVIIIISVLFSSEADVTDAFAEQYGTYKSNKSVDTFNRFISFFILIIFVQFLMQQ</sequence>
<keyword evidence="1" id="KW-0812">Transmembrane</keyword>
<evidence type="ECO:0000313" key="2">
    <source>
        <dbReference type="EMBL" id="MDO8064138.1"/>
    </source>
</evidence>
<accession>A0ABT9D4H8</accession>